<evidence type="ECO:0000256" key="8">
    <source>
        <dbReference type="ARBA" id="ARBA00048141"/>
    </source>
</evidence>
<comment type="pathway">
    <text evidence="1 9">Amino-acid biosynthesis; L-arginine biosynthesis; N(2)-acetyl-L-ornithine from L-glutamate: step 2/4.</text>
</comment>
<comment type="function">
    <text evidence="9">Catalyzes the ATP-dependent phosphorylation of N-acetyl-L-glutamate.</text>
</comment>
<dbReference type="InterPro" id="IPR001057">
    <property type="entry name" value="Glu/AcGlu_kinase"/>
</dbReference>
<gene>
    <name evidence="9 12" type="primary">argB</name>
    <name evidence="12" type="ORF">DI525_04790</name>
</gene>
<dbReference type="NCBIfam" id="TIGR00761">
    <property type="entry name" value="argB"/>
    <property type="match status" value="1"/>
</dbReference>
<evidence type="ECO:0000256" key="10">
    <source>
        <dbReference type="SAM" id="MobiDB-lite"/>
    </source>
</evidence>
<sequence>MVRSLTAALTPEMRAHTLAEALPWLTHYRDTIVVIKYGGNAMIDDDLKRAFAEDMVFLRTVGVKPVVVHGGGPQINEMLSRLGLEGEFKGGYRVTTPEVMEVARMVLFGKVGRELVNLINQFGPYAVGTSGEDASLFTSRQRYAAVDGVQEDIGLVGDIVDVEPSTILDLIQAGRIPVVSTIAPGNDGHVYNVNADSAAAALAQALGAERLLVLTNVEGLYTEWPDKESLVSKITISGARSVFPRLESGMIPKIESAVEAVDHGVKAASIIDGRIAHSVLLELLTSGGIGTMIIPDGEDPVVRADHLIYRHSYGMDEEGIVYGADRRPYRGDGPQKPTDPASAQ</sequence>
<evidence type="ECO:0000259" key="11">
    <source>
        <dbReference type="Pfam" id="PF00696"/>
    </source>
</evidence>
<organism evidence="12 13">
    <name type="scientific">Corynebacterium kroppenstedtii</name>
    <dbReference type="NCBI Taxonomy" id="161879"/>
    <lineage>
        <taxon>Bacteria</taxon>
        <taxon>Bacillati</taxon>
        <taxon>Actinomycetota</taxon>
        <taxon>Actinomycetes</taxon>
        <taxon>Mycobacteriales</taxon>
        <taxon>Corynebacteriaceae</taxon>
        <taxon>Corynebacterium</taxon>
    </lineage>
</organism>
<reference evidence="12 13" key="1">
    <citation type="submission" date="2017-08" db="EMBL/GenBank/DDBJ databases">
        <title>Infants hospitalized years apart are colonized by the same room-sourced microbial strains.</title>
        <authorList>
            <person name="Brooks B."/>
            <person name="Olm M.R."/>
            <person name="Firek B.A."/>
            <person name="Baker R."/>
            <person name="Thomas B.C."/>
            <person name="Morowitz M.J."/>
            <person name="Banfield J.F."/>
        </authorList>
    </citation>
    <scope>NUCLEOTIDE SEQUENCE [LARGE SCALE GENOMIC DNA]</scope>
    <source>
        <strain evidence="12">S2_003_000_R1_3</strain>
    </source>
</reference>
<dbReference type="AlphaFoldDB" id="A0A2W5T0B8"/>
<comment type="catalytic activity">
    <reaction evidence="8 9">
        <text>N-acetyl-L-glutamate + ATP = N-acetyl-L-glutamyl 5-phosphate + ADP</text>
        <dbReference type="Rhea" id="RHEA:14629"/>
        <dbReference type="ChEBI" id="CHEBI:30616"/>
        <dbReference type="ChEBI" id="CHEBI:44337"/>
        <dbReference type="ChEBI" id="CHEBI:57936"/>
        <dbReference type="ChEBI" id="CHEBI:456216"/>
        <dbReference type="EC" id="2.7.2.8"/>
    </reaction>
</comment>
<keyword evidence="6 9" id="KW-0418">Kinase</keyword>
<dbReference type="Proteomes" id="UP000249432">
    <property type="component" value="Unassembled WGS sequence"/>
</dbReference>
<dbReference type="GO" id="GO:0005737">
    <property type="term" value="C:cytoplasm"/>
    <property type="evidence" value="ECO:0007669"/>
    <property type="project" value="UniProtKB-SubCell"/>
</dbReference>
<comment type="similarity">
    <text evidence="9">Belongs to the acetylglutamate kinase family. ArgB subfamily.</text>
</comment>
<feature type="domain" description="Aspartate/glutamate/uridylate kinase" evidence="11">
    <location>
        <begin position="32"/>
        <end position="271"/>
    </location>
</feature>
<keyword evidence="7 9" id="KW-0067">ATP-binding</keyword>
<keyword evidence="3 9" id="KW-0028">Amino-acid biosynthesis</keyword>
<dbReference type="UniPathway" id="UPA00068">
    <property type="reaction ID" value="UER00107"/>
</dbReference>
<dbReference type="CDD" id="cd04250">
    <property type="entry name" value="AAK_NAGK-C"/>
    <property type="match status" value="1"/>
</dbReference>
<dbReference type="Gene3D" id="3.40.1160.10">
    <property type="entry name" value="Acetylglutamate kinase-like"/>
    <property type="match status" value="1"/>
</dbReference>
<evidence type="ECO:0000256" key="1">
    <source>
        <dbReference type="ARBA" id="ARBA00004828"/>
    </source>
</evidence>
<dbReference type="InterPro" id="IPR001048">
    <property type="entry name" value="Asp/Glu/Uridylate_kinase"/>
</dbReference>
<evidence type="ECO:0000256" key="5">
    <source>
        <dbReference type="ARBA" id="ARBA00022741"/>
    </source>
</evidence>
<evidence type="ECO:0000256" key="7">
    <source>
        <dbReference type="ARBA" id="ARBA00022840"/>
    </source>
</evidence>
<dbReference type="GO" id="GO:0005524">
    <property type="term" value="F:ATP binding"/>
    <property type="evidence" value="ECO:0007669"/>
    <property type="project" value="UniProtKB-UniRule"/>
</dbReference>
<feature type="site" description="Transition state stabilizer" evidence="9">
    <location>
        <position position="36"/>
    </location>
</feature>
<dbReference type="InterPro" id="IPR037528">
    <property type="entry name" value="ArgB"/>
</dbReference>
<dbReference type="InterPro" id="IPR036393">
    <property type="entry name" value="AceGlu_kinase-like_sf"/>
</dbReference>
<evidence type="ECO:0000256" key="2">
    <source>
        <dbReference type="ARBA" id="ARBA00022571"/>
    </source>
</evidence>
<evidence type="ECO:0000256" key="9">
    <source>
        <dbReference type="HAMAP-Rule" id="MF_00082"/>
    </source>
</evidence>
<dbReference type="GO" id="GO:0042450">
    <property type="term" value="P:L-arginine biosynthetic process via ornithine"/>
    <property type="evidence" value="ECO:0007669"/>
    <property type="project" value="UniProtKB-UniRule"/>
</dbReference>
<evidence type="ECO:0000256" key="3">
    <source>
        <dbReference type="ARBA" id="ARBA00022605"/>
    </source>
</evidence>
<feature type="binding site" evidence="9">
    <location>
        <position position="192"/>
    </location>
    <ligand>
        <name>substrate</name>
    </ligand>
</feature>
<dbReference type="Pfam" id="PF00696">
    <property type="entry name" value="AA_kinase"/>
    <property type="match status" value="1"/>
</dbReference>
<proteinExistence type="inferred from homology"/>
<evidence type="ECO:0000313" key="12">
    <source>
        <dbReference type="EMBL" id="PZR05336.1"/>
    </source>
</evidence>
<feature type="region of interest" description="Disordered" evidence="10">
    <location>
        <begin position="324"/>
        <end position="344"/>
    </location>
</feature>
<dbReference type="EC" id="2.7.2.8" evidence="9"/>
<evidence type="ECO:0000256" key="4">
    <source>
        <dbReference type="ARBA" id="ARBA00022679"/>
    </source>
</evidence>
<comment type="caution">
    <text evidence="12">The sequence shown here is derived from an EMBL/GenBank/DDBJ whole genome shotgun (WGS) entry which is preliminary data.</text>
</comment>
<dbReference type="InterPro" id="IPR004662">
    <property type="entry name" value="AcgluKinase_fam"/>
</dbReference>
<dbReference type="EMBL" id="QFRA01000007">
    <property type="protein sequence ID" value="PZR05336.1"/>
    <property type="molecule type" value="Genomic_DNA"/>
</dbReference>
<feature type="binding site" evidence="9">
    <location>
        <begin position="71"/>
        <end position="72"/>
    </location>
    <ligand>
        <name>substrate</name>
    </ligand>
</feature>
<dbReference type="PRINTS" id="PR00474">
    <property type="entry name" value="GLU5KINASE"/>
</dbReference>
<keyword evidence="9" id="KW-0963">Cytoplasm</keyword>
<dbReference type="InterPro" id="IPR041727">
    <property type="entry name" value="NAGK-C"/>
</dbReference>
<name>A0A2W5T0B8_9CORY</name>
<dbReference type="PIRSF" id="PIRSF000728">
    <property type="entry name" value="NAGK"/>
    <property type="match status" value="1"/>
</dbReference>
<dbReference type="SUPFAM" id="SSF53633">
    <property type="entry name" value="Carbamate kinase-like"/>
    <property type="match status" value="1"/>
</dbReference>
<dbReference type="PANTHER" id="PTHR23342:SF0">
    <property type="entry name" value="N-ACETYLGLUTAMATE SYNTHASE, MITOCHONDRIAL"/>
    <property type="match status" value="1"/>
</dbReference>
<keyword evidence="4 9" id="KW-0808">Transferase</keyword>
<dbReference type="GO" id="GO:0003991">
    <property type="term" value="F:acetylglutamate kinase activity"/>
    <property type="evidence" value="ECO:0007669"/>
    <property type="project" value="UniProtKB-UniRule"/>
</dbReference>
<protein>
    <recommendedName>
        <fullName evidence="9">Acetylglutamate kinase</fullName>
        <ecNumber evidence="9">2.7.2.8</ecNumber>
    </recommendedName>
    <alternativeName>
        <fullName evidence="9">N-acetyl-L-glutamate 5-phosphotransferase</fullName>
    </alternativeName>
    <alternativeName>
        <fullName evidence="9">NAG kinase</fullName>
        <shortName evidence="9">NAGK</shortName>
    </alternativeName>
</protein>
<accession>A0A2W5T0B8</accession>
<dbReference type="HAMAP" id="MF_00082">
    <property type="entry name" value="ArgB"/>
    <property type="match status" value="1"/>
</dbReference>
<dbReference type="RefSeq" id="WP_303734640.1">
    <property type="nucleotide sequence ID" value="NZ_CAKZHK010000008.1"/>
</dbReference>
<keyword evidence="5 9" id="KW-0547">Nucleotide-binding</keyword>
<feature type="binding site" evidence="9">
    <location>
        <position position="93"/>
    </location>
    <ligand>
        <name>substrate</name>
    </ligand>
</feature>
<dbReference type="FunFam" id="3.40.1160.10:FF:000004">
    <property type="entry name" value="Acetylglutamate kinase"/>
    <property type="match status" value="1"/>
</dbReference>
<feature type="site" description="Transition state stabilizer" evidence="9">
    <location>
        <position position="253"/>
    </location>
</feature>
<keyword evidence="2 9" id="KW-0055">Arginine biosynthesis</keyword>
<evidence type="ECO:0000256" key="6">
    <source>
        <dbReference type="ARBA" id="ARBA00022777"/>
    </source>
</evidence>
<comment type="subcellular location">
    <subcellularLocation>
        <location evidence="9">Cytoplasm</location>
    </subcellularLocation>
</comment>
<evidence type="ECO:0000313" key="13">
    <source>
        <dbReference type="Proteomes" id="UP000249432"/>
    </source>
</evidence>
<dbReference type="PANTHER" id="PTHR23342">
    <property type="entry name" value="N-ACETYLGLUTAMATE SYNTHASE"/>
    <property type="match status" value="1"/>
</dbReference>